<evidence type="ECO:0000313" key="7">
    <source>
        <dbReference type="EMBL" id="GAA3550579.1"/>
    </source>
</evidence>
<protein>
    <recommendedName>
        <fullName evidence="6">HTH merR-type domain-containing protein</fullName>
    </recommendedName>
</protein>
<dbReference type="Pfam" id="PF13411">
    <property type="entry name" value="MerR_1"/>
    <property type="match status" value="1"/>
</dbReference>
<accession>A0ABP6WFL0</accession>
<organism evidence="7 8">
    <name type="scientific">Amycolatopsis ultiminotia</name>
    <dbReference type="NCBI Taxonomy" id="543629"/>
    <lineage>
        <taxon>Bacteria</taxon>
        <taxon>Bacillati</taxon>
        <taxon>Actinomycetota</taxon>
        <taxon>Actinomycetes</taxon>
        <taxon>Pseudonocardiales</taxon>
        <taxon>Pseudonocardiaceae</taxon>
        <taxon>Amycolatopsis</taxon>
    </lineage>
</organism>
<reference evidence="8" key="1">
    <citation type="journal article" date="2019" name="Int. J. Syst. Evol. Microbiol.">
        <title>The Global Catalogue of Microorganisms (GCM) 10K type strain sequencing project: providing services to taxonomists for standard genome sequencing and annotation.</title>
        <authorList>
            <consortium name="The Broad Institute Genomics Platform"/>
            <consortium name="The Broad Institute Genome Sequencing Center for Infectious Disease"/>
            <person name="Wu L."/>
            <person name="Ma J."/>
        </authorList>
    </citation>
    <scope>NUCLEOTIDE SEQUENCE [LARGE SCALE GENOMIC DNA]</scope>
    <source>
        <strain evidence="8">JCM 16898</strain>
    </source>
</reference>
<evidence type="ECO:0000313" key="8">
    <source>
        <dbReference type="Proteomes" id="UP001500689"/>
    </source>
</evidence>
<evidence type="ECO:0000256" key="2">
    <source>
        <dbReference type="ARBA" id="ARBA00023015"/>
    </source>
</evidence>
<feature type="compositionally biased region" description="Basic and acidic residues" evidence="5">
    <location>
        <begin position="170"/>
        <end position="179"/>
    </location>
</feature>
<keyword evidence="3" id="KW-0238">DNA-binding</keyword>
<dbReference type="InterPro" id="IPR000551">
    <property type="entry name" value="MerR-type_HTH_dom"/>
</dbReference>
<proteinExistence type="predicted"/>
<dbReference type="InterPro" id="IPR047057">
    <property type="entry name" value="MerR_fam"/>
</dbReference>
<dbReference type="SMART" id="SM00422">
    <property type="entry name" value="HTH_MERR"/>
    <property type="match status" value="1"/>
</dbReference>
<dbReference type="Proteomes" id="UP001500689">
    <property type="component" value="Unassembled WGS sequence"/>
</dbReference>
<name>A0ABP6WFL0_9PSEU</name>
<gene>
    <name evidence="7" type="ORF">GCM10022222_37630</name>
</gene>
<dbReference type="Gene3D" id="1.10.1660.10">
    <property type="match status" value="1"/>
</dbReference>
<evidence type="ECO:0000256" key="1">
    <source>
        <dbReference type="ARBA" id="ARBA00022491"/>
    </source>
</evidence>
<dbReference type="InterPro" id="IPR009061">
    <property type="entry name" value="DNA-bd_dom_put_sf"/>
</dbReference>
<feature type="domain" description="HTH merR-type" evidence="6">
    <location>
        <begin position="15"/>
        <end position="83"/>
    </location>
</feature>
<dbReference type="PANTHER" id="PTHR30204">
    <property type="entry name" value="REDOX-CYCLING DRUG-SENSING TRANSCRIPTIONAL ACTIVATOR SOXR"/>
    <property type="match status" value="1"/>
</dbReference>
<sequence length="185" mass="19699">MAAIVGLNVGMKSTLLPIGEVADRFGLPAHVLRHWESVGLLAPSRVEGRQRRYGADDLYRVAVILRAKEAGLGLDDIRSMIATSNPGERRSVLLRQREELRLRMAGLSASLELIECALDCDHEDFTQCARFRAVVADRLGIEAGAAPPAGTDAGLGGTRPASALRAGRGGGDRRGRETACGKLAT</sequence>
<dbReference type="CDD" id="cd00592">
    <property type="entry name" value="HTH_MerR-like"/>
    <property type="match status" value="1"/>
</dbReference>
<feature type="region of interest" description="Disordered" evidence="5">
    <location>
        <begin position="147"/>
        <end position="185"/>
    </location>
</feature>
<dbReference type="PROSITE" id="PS50937">
    <property type="entry name" value="HTH_MERR_2"/>
    <property type="match status" value="1"/>
</dbReference>
<evidence type="ECO:0000256" key="4">
    <source>
        <dbReference type="ARBA" id="ARBA00023163"/>
    </source>
</evidence>
<evidence type="ECO:0000256" key="5">
    <source>
        <dbReference type="SAM" id="MobiDB-lite"/>
    </source>
</evidence>
<dbReference type="EMBL" id="BAAAZN010000007">
    <property type="protein sequence ID" value="GAA3550579.1"/>
    <property type="molecule type" value="Genomic_DNA"/>
</dbReference>
<dbReference type="PRINTS" id="PR00040">
    <property type="entry name" value="HTHMERR"/>
</dbReference>
<keyword evidence="8" id="KW-1185">Reference proteome</keyword>
<dbReference type="SUPFAM" id="SSF46955">
    <property type="entry name" value="Putative DNA-binding domain"/>
    <property type="match status" value="1"/>
</dbReference>
<dbReference type="PANTHER" id="PTHR30204:SF69">
    <property type="entry name" value="MERR-FAMILY TRANSCRIPTIONAL REGULATOR"/>
    <property type="match status" value="1"/>
</dbReference>
<keyword evidence="2" id="KW-0805">Transcription regulation</keyword>
<comment type="caution">
    <text evidence="7">The sequence shown here is derived from an EMBL/GenBank/DDBJ whole genome shotgun (WGS) entry which is preliminary data.</text>
</comment>
<keyword evidence="4" id="KW-0804">Transcription</keyword>
<evidence type="ECO:0000259" key="6">
    <source>
        <dbReference type="PROSITE" id="PS50937"/>
    </source>
</evidence>
<dbReference type="RefSeq" id="WP_344861461.1">
    <property type="nucleotide sequence ID" value="NZ_BAAAZN010000007.1"/>
</dbReference>
<keyword evidence="1" id="KW-0678">Repressor</keyword>
<evidence type="ECO:0000256" key="3">
    <source>
        <dbReference type="ARBA" id="ARBA00023125"/>
    </source>
</evidence>